<keyword evidence="2" id="KW-1185">Reference proteome</keyword>
<evidence type="ECO:0000313" key="2">
    <source>
        <dbReference type="Proteomes" id="UP001057402"/>
    </source>
</evidence>
<sequence length="424" mass="48475">MARRFQRGMSLDEAQVARLEQQIADLQQQLQDRLSDQPLKGVQLVRTIQEGEKAYFMVLFESAPGQAMSHPQAASILEEFKDVFPEELPVELPPMRSIQHQIDLVQGASLPNRPAYRCNLEEAKELQRQVDELVNKGLVRESLSPCSVPAILVPKKDGTWRMCMDSRAINKITVKYRFPIHRLDDMLDELHGAQVFSKVDLRSGYHQIRMKEGDEWKTAFKTKYGLYEWLVMPFGLSNAPSTFMRLMTHVLRPFMGKFVVVYFDDILVYSRSNKEHINHLRAVFNTLREEKLYGNLKKCEFFQPSVIFLGFVVSAEGIKVDESKIEAIKEWPSPRSFHDVRSFHGLASFYRRFIQGFSSIAAPLTECLKGDKFEWTPVAQASFERLKECLSAAPVLALPDFAKMFEVECDASGVGIGGVLLQEE</sequence>
<accession>A0ACB9RM23</accession>
<organism evidence="1 2">
    <name type="scientific">Melastoma candidum</name>
    <dbReference type="NCBI Taxonomy" id="119954"/>
    <lineage>
        <taxon>Eukaryota</taxon>
        <taxon>Viridiplantae</taxon>
        <taxon>Streptophyta</taxon>
        <taxon>Embryophyta</taxon>
        <taxon>Tracheophyta</taxon>
        <taxon>Spermatophyta</taxon>
        <taxon>Magnoliopsida</taxon>
        <taxon>eudicotyledons</taxon>
        <taxon>Gunneridae</taxon>
        <taxon>Pentapetalae</taxon>
        <taxon>rosids</taxon>
        <taxon>malvids</taxon>
        <taxon>Myrtales</taxon>
        <taxon>Melastomataceae</taxon>
        <taxon>Melastomatoideae</taxon>
        <taxon>Melastomateae</taxon>
        <taxon>Melastoma</taxon>
    </lineage>
</organism>
<evidence type="ECO:0000313" key="1">
    <source>
        <dbReference type="EMBL" id="KAI4380067.1"/>
    </source>
</evidence>
<comment type="caution">
    <text evidence="1">The sequence shown here is derived from an EMBL/GenBank/DDBJ whole genome shotgun (WGS) entry which is preliminary data.</text>
</comment>
<dbReference type="EMBL" id="CM042882">
    <property type="protein sequence ID" value="KAI4380067.1"/>
    <property type="molecule type" value="Genomic_DNA"/>
</dbReference>
<gene>
    <name evidence="1" type="ORF">MLD38_006295</name>
</gene>
<dbReference type="Proteomes" id="UP001057402">
    <property type="component" value="Chromosome 3"/>
</dbReference>
<proteinExistence type="predicted"/>
<protein>
    <submittedName>
        <fullName evidence="1">Uncharacterized protein</fullName>
    </submittedName>
</protein>
<name>A0ACB9RM23_9MYRT</name>
<reference evidence="2" key="1">
    <citation type="journal article" date="2023" name="Front. Plant Sci.">
        <title>Chromosomal-level genome assembly of Melastoma candidum provides insights into trichome evolution.</title>
        <authorList>
            <person name="Zhong Y."/>
            <person name="Wu W."/>
            <person name="Sun C."/>
            <person name="Zou P."/>
            <person name="Liu Y."/>
            <person name="Dai S."/>
            <person name="Zhou R."/>
        </authorList>
    </citation>
    <scope>NUCLEOTIDE SEQUENCE [LARGE SCALE GENOMIC DNA]</scope>
</reference>